<keyword evidence="2" id="KW-0378">Hydrolase</keyword>
<dbReference type="InterPro" id="IPR023365">
    <property type="entry name" value="Sortase_dom-sf"/>
</dbReference>
<dbReference type="GO" id="GO:0006508">
    <property type="term" value="P:proteolysis"/>
    <property type="evidence" value="ECO:0007669"/>
    <property type="project" value="UniProtKB-KW"/>
</dbReference>
<reference evidence="6 7" key="1">
    <citation type="journal article" date="2019" name="Syst. Appl. Microbiol.">
        <title>Oenococcus sicerae sp. nov., isolated from French cider.</title>
        <authorList>
            <person name="Cousin F.J."/>
            <person name="Le Guellec R."/>
            <person name="Chagnot C."/>
            <person name="Goux D."/>
            <person name="Dalmasso M."/>
            <person name="Laplace J.M."/>
            <person name="Cretenet M."/>
        </authorList>
    </citation>
    <scope>NUCLEOTIDE SEQUENCE [LARGE SCALE GENOMIC DNA]</scope>
    <source>
        <strain evidence="6 7">UCMA 15228</strain>
    </source>
</reference>
<dbReference type="InterPro" id="IPR042007">
    <property type="entry name" value="Sortase_A"/>
</dbReference>
<feature type="active site" description="Proton donor/acceptor" evidence="4">
    <location>
        <position position="135"/>
    </location>
</feature>
<dbReference type="SUPFAM" id="SSF63817">
    <property type="entry name" value="Sortase"/>
    <property type="match status" value="1"/>
</dbReference>
<protein>
    <submittedName>
        <fullName evidence="5">Class A sortase</fullName>
    </submittedName>
</protein>
<dbReference type="GO" id="GO:0008234">
    <property type="term" value="F:cysteine-type peptidase activity"/>
    <property type="evidence" value="ECO:0007669"/>
    <property type="project" value="UniProtKB-KW"/>
</dbReference>
<gene>
    <name evidence="6" type="ORF">DLJ48_01410</name>
    <name evidence="5" type="ORF">EVC35_06855</name>
</gene>
<evidence type="ECO:0000256" key="3">
    <source>
        <dbReference type="ARBA" id="ARBA00022807"/>
    </source>
</evidence>
<organism evidence="5 8">
    <name type="scientific">Oenococcus sicerae</name>
    <dbReference type="NCBI Taxonomy" id="2203724"/>
    <lineage>
        <taxon>Bacteria</taxon>
        <taxon>Bacillati</taxon>
        <taxon>Bacillota</taxon>
        <taxon>Bacilli</taxon>
        <taxon>Lactobacillales</taxon>
        <taxon>Lactobacillaceae</taxon>
        <taxon>Oenococcus</taxon>
    </lineage>
</organism>
<dbReference type="Gene3D" id="2.40.260.10">
    <property type="entry name" value="Sortase"/>
    <property type="match status" value="1"/>
</dbReference>
<dbReference type="Proteomes" id="UP001167919">
    <property type="component" value="Unassembled WGS sequence"/>
</dbReference>
<dbReference type="CDD" id="cd06165">
    <property type="entry name" value="Sortase_A"/>
    <property type="match status" value="1"/>
</dbReference>
<evidence type="ECO:0000313" key="5">
    <source>
        <dbReference type="EMBL" id="MDN6900723.1"/>
    </source>
</evidence>
<reference evidence="5" key="2">
    <citation type="submission" date="2019-01" db="EMBL/GenBank/DDBJ databases">
        <title>Oenococcus sicerae UCMA17102.</title>
        <authorList>
            <person name="Cousin F.J."/>
            <person name="Le Guellec R."/>
            <person name="Cretenet M."/>
        </authorList>
    </citation>
    <scope>NUCLEOTIDE SEQUENCE</scope>
    <source>
        <strain evidence="5">UCMA17102</strain>
    </source>
</reference>
<evidence type="ECO:0000313" key="6">
    <source>
        <dbReference type="EMBL" id="QAS69276.1"/>
    </source>
</evidence>
<proteinExistence type="predicted"/>
<name>A0AAJ1R9S8_9LACO</name>
<dbReference type="EMBL" id="CP029684">
    <property type="protein sequence ID" value="QAS69276.1"/>
    <property type="molecule type" value="Genomic_DNA"/>
</dbReference>
<evidence type="ECO:0000313" key="7">
    <source>
        <dbReference type="Proteomes" id="UP000286907"/>
    </source>
</evidence>
<dbReference type="InterPro" id="IPR005754">
    <property type="entry name" value="Sortase"/>
</dbReference>
<evidence type="ECO:0000256" key="2">
    <source>
        <dbReference type="ARBA" id="ARBA00022801"/>
    </source>
</evidence>
<evidence type="ECO:0000256" key="1">
    <source>
        <dbReference type="ARBA" id="ARBA00022670"/>
    </source>
</evidence>
<accession>A0AAJ1R9S8</accession>
<dbReference type="Proteomes" id="UP000286907">
    <property type="component" value="Chromosome"/>
</dbReference>
<keyword evidence="3" id="KW-0788">Thiol protease</keyword>
<keyword evidence="7" id="KW-1185">Reference proteome</keyword>
<evidence type="ECO:0000256" key="4">
    <source>
        <dbReference type="PIRSR" id="PIRSR605754-1"/>
    </source>
</evidence>
<evidence type="ECO:0000313" key="8">
    <source>
        <dbReference type="Proteomes" id="UP001167919"/>
    </source>
</evidence>
<dbReference type="AlphaFoldDB" id="A0AAJ1R9S8"/>
<feature type="active site" description="Acyl-thioester intermediate" evidence="4">
    <location>
        <position position="218"/>
    </location>
</feature>
<sequence>MMVKKLKHNQNTSVARRWLLPVLILLLFAATSGYLIYQHYQELYARIQPLKVYQPKKSFAKKTDTHYAADILKMVKWNPHADQGQTKIGYVGIPSRHILLPIYVNPYSSVTLNLGAASVKGQTMGEKTNFSLAAHNFNNHVTGFSALQLRQNSNAPYLTSSGTHDVHSLDKTKIYTIDKNYLYVYEIVLQETVYKDQVSIMDPNNTIKGKPTLTVISCLFPNINYRIVTRAVLSHKYPVLKAPATLLKVFDMRINETNAHVNWWNPGQEEGANGAMGGFKK</sequence>
<keyword evidence="1" id="KW-0645">Protease</keyword>
<dbReference type="Pfam" id="PF04203">
    <property type="entry name" value="Sortase"/>
    <property type="match status" value="1"/>
</dbReference>
<reference evidence="6" key="3">
    <citation type="submission" date="2020-01" db="EMBL/GenBank/DDBJ databases">
        <authorList>
            <person name="Cousin F.J."/>
            <person name="Le Guellec R."/>
            <person name="Cretenet M."/>
        </authorList>
    </citation>
    <scope>NUCLEOTIDE SEQUENCE</scope>
    <source>
        <strain evidence="6">UCMA 15228</strain>
    </source>
</reference>
<dbReference type="EMBL" id="SDWY01000003">
    <property type="protein sequence ID" value="MDN6900723.1"/>
    <property type="molecule type" value="Genomic_DNA"/>
</dbReference>